<keyword evidence="2" id="KW-1185">Reference proteome</keyword>
<dbReference type="Proteomes" id="UP000189703">
    <property type="component" value="Unplaced"/>
</dbReference>
<accession>A0A1U7ZMU1</accession>
<name>A0A1U7ZMU1_NELNU</name>
<dbReference type="InParanoid" id="A0A1U7ZMU1"/>
<dbReference type="GeneID" id="104594445"/>
<dbReference type="AlphaFoldDB" id="A0A1U7ZMU1"/>
<feature type="compositionally biased region" description="Low complexity" evidence="1">
    <location>
        <begin position="69"/>
        <end position="106"/>
    </location>
</feature>
<sequence>MSSFVAGPMEQLRAERLFGKMKGRKKRATKRARIEPPQASTPELEQPVVAPPVIDLEESENHPSREPGTTAEPVLETTTEPAPETTTEPAPETTAEPAPKTTTEPASMPETTSGSEGTARSILNPQYSLRKSKGIVCAEEVSEWAELSPAQLGAQAATHCMVVNNAVHALTYQSDST</sequence>
<feature type="region of interest" description="Disordered" evidence="1">
    <location>
        <begin position="1"/>
        <end position="126"/>
    </location>
</feature>
<gene>
    <name evidence="3" type="primary">LOC104594445</name>
</gene>
<reference evidence="3" key="1">
    <citation type="submission" date="2025-08" db="UniProtKB">
        <authorList>
            <consortium name="RefSeq"/>
        </authorList>
    </citation>
    <scope>IDENTIFICATION</scope>
</reference>
<evidence type="ECO:0000313" key="2">
    <source>
        <dbReference type="Proteomes" id="UP000189703"/>
    </source>
</evidence>
<organism evidence="2 3">
    <name type="scientific">Nelumbo nucifera</name>
    <name type="common">Sacred lotus</name>
    <dbReference type="NCBI Taxonomy" id="4432"/>
    <lineage>
        <taxon>Eukaryota</taxon>
        <taxon>Viridiplantae</taxon>
        <taxon>Streptophyta</taxon>
        <taxon>Embryophyta</taxon>
        <taxon>Tracheophyta</taxon>
        <taxon>Spermatophyta</taxon>
        <taxon>Magnoliopsida</taxon>
        <taxon>Proteales</taxon>
        <taxon>Nelumbonaceae</taxon>
        <taxon>Nelumbo</taxon>
    </lineage>
</organism>
<dbReference type="RefSeq" id="XP_010253025.1">
    <property type="nucleotide sequence ID" value="XM_010254723.1"/>
</dbReference>
<protein>
    <submittedName>
        <fullName evidence="3">Proteoglycan 4-like</fullName>
    </submittedName>
</protein>
<proteinExistence type="predicted"/>
<dbReference type="KEGG" id="nnu:104594445"/>
<evidence type="ECO:0000313" key="3">
    <source>
        <dbReference type="RefSeq" id="XP_010253025.1"/>
    </source>
</evidence>
<feature type="compositionally biased region" description="Basic residues" evidence="1">
    <location>
        <begin position="19"/>
        <end position="31"/>
    </location>
</feature>
<feature type="compositionally biased region" description="Polar residues" evidence="1">
    <location>
        <begin position="109"/>
        <end position="126"/>
    </location>
</feature>
<evidence type="ECO:0000256" key="1">
    <source>
        <dbReference type="SAM" id="MobiDB-lite"/>
    </source>
</evidence>